<keyword evidence="5 7" id="KW-1133">Transmembrane helix</keyword>
<dbReference type="Proteomes" id="UP001209412">
    <property type="component" value="Unassembled WGS sequence"/>
</dbReference>
<dbReference type="GO" id="GO:0005886">
    <property type="term" value="C:plasma membrane"/>
    <property type="evidence" value="ECO:0007669"/>
    <property type="project" value="UniProtKB-SubCell"/>
</dbReference>
<comment type="subcellular location">
    <subcellularLocation>
        <location evidence="1">Cell membrane</location>
        <topology evidence="1">Multi-pass membrane protein</topology>
    </subcellularLocation>
</comment>
<dbReference type="InterPro" id="IPR032808">
    <property type="entry name" value="DoxX"/>
</dbReference>
<evidence type="ECO:0000256" key="6">
    <source>
        <dbReference type="ARBA" id="ARBA00023136"/>
    </source>
</evidence>
<dbReference type="PANTHER" id="PTHR33452:SF1">
    <property type="entry name" value="INNER MEMBRANE PROTEIN YPHA-RELATED"/>
    <property type="match status" value="1"/>
</dbReference>
<dbReference type="AlphaFoldDB" id="A0AAP5BH61"/>
<feature type="transmembrane region" description="Helical" evidence="7">
    <location>
        <begin position="51"/>
        <end position="70"/>
    </location>
</feature>
<feature type="transmembrane region" description="Helical" evidence="7">
    <location>
        <begin position="109"/>
        <end position="128"/>
    </location>
</feature>
<evidence type="ECO:0000256" key="1">
    <source>
        <dbReference type="ARBA" id="ARBA00004651"/>
    </source>
</evidence>
<dbReference type="EMBL" id="JAPKHW010000032">
    <property type="protein sequence ID" value="MCX4149663.1"/>
    <property type="molecule type" value="Genomic_DNA"/>
</dbReference>
<reference evidence="9" key="1">
    <citation type="submission" date="2022-06" db="EMBL/GenBank/DDBJ databases">
        <title>PHB producers.</title>
        <authorList>
            <person name="Besaury L."/>
        </authorList>
    </citation>
    <scope>NUCLEOTIDE SEQUENCE</scope>
    <source>
        <strain evidence="9 10">SEWS6</strain>
    </source>
</reference>
<comment type="caution">
    <text evidence="9">The sequence shown here is derived from an EMBL/GenBank/DDBJ whole genome shotgun (WGS) entry which is preliminary data.</text>
</comment>
<evidence type="ECO:0000313" key="8">
    <source>
        <dbReference type="EMBL" id="MCX4149663.1"/>
    </source>
</evidence>
<evidence type="ECO:0000256" key="3">
    <source>
        <dbReference type="ARBA" id="ARBA00022475"/>
    </source>
</evidence>
<keyword evidence="4 7" id="KW-0812">Transmembrane</keyword>
<proteinExistence type="inferred from homology"/>
<evidence type="ECO:0000313" key="10">
    <source>
        <dbReference type="Proteomes" id="UP001209412"/>
    </source>
</evidence>
<sequence>MKSLSTNSYQAFALVGRVLLATIFLVSGFGKLVAASATMGYIASVGLPAPMLGYAVALTLEIGGGLLLIVGYQTRLVATLLAMFSILTALFFHHAFGDQNQMFHFLKDLAIAGGLVQVIAFGAGAYSLDGRRALPEVRAAW</sequence>
<evidence type="ECO:0000256" key="4">
    <source>
        <dbReference type="ARBA" id="ARBA00022692"/>
    </source>
</evidence>
<accession>A0AAP5BH61</accession>
<keyword evidence="10" id="KW-1185">Reference proteome</keyword>
<evidence type="ECO:0000256" key="7">
    <source>
        <dbReference type="SAM" id="Phobius"/>
    </source>
</evidence>
<dbReference type="Proteomes" id="UP001242288">
    <property type="component" value="Unassembled WGS sequence"/>
</dbReference>
<keyword evidence="3" id="KW-1003">Cell membrane</keyword>
<dbReference type="Pfam" id="PF07681">
    <property type="entry name" value="DoxX"/>
    <property type="match status" value="1"/>
</dbReference>
<evidence type="ECO:0000313" key="9">
    <source>
        <dbReference type="EMBL" id="MDQ6411481.1"/>
    </source>
</evidence>
<dbReference type="PANTHER" id="PTHR33452">
    <property type="entry name" value="OXIDOREDUCTASE CATD-RELATED"/>
    <property type="match status" value="1"/>
</dbReference>
<protein>
    <submittedName>
        <fullName evidence="9">DoxX family protein</fullName>
    </submittedName>
</protein>
<dbReference type="RefSeq" id="WP_266260568.1">
    <property type="nucleotide sequence ID" value="NZ_JAMXWF010000032.1"/>
</dbReference>
<evidence type="ECO:0000313" key="11">
    <source>
        <dbReference type="Proteomes" id="UP001242288"/>
    </source>
</evidence>
<evidence type="ECO:0000256" key="5">
    <source>
        <dbReference type="ARBA" id="ARBA00022989"/>
    </source>
</evidence>
<dbReference type="InterPro" id="IPR051907">
    <property type="entry name" value="DoxX-like_oxidoreductase"/>
</dbReference>
<dbReference type="EMBL" id="JAMXWF010000032">
    <property type="protein sequence ID" value="MDQ6411481.1"/>
    <property type="molecule type" value="Genomic_DNA"/>
</dbReference>
<keyword evidence="6 7" id="KW-0472">Membrane</keyword>
<comment type="similarity">
    <text evidence="2">Belongs to the DoxX family.</text>
</comment>
<evidence type="ECO:0000256" key="2">
    <source>
        <dbReference type="ARBA" id="ARBA00006679"/>
    </source>
</evidence>
<organism evidence="9 11">
    <name type="scientific">Paraburkholderia madseniana</name>
    <dbReference type="NCBI Taxonomy" id="2599607"/>
    <lineage>
        <taxon>Bacteria</taxon>
        <taxon>Pseudomonadati</taxon>
        <taxon>Pseudomonadota</taxon>
        <taxon>Betaproteobacteria</taxon>
        <taxon>Burkholderiales</taxon>
        <taxon>Burkholderiaceae</taxon>
        <taxon>Paraburkholderia</taxon>
    </lineage>
</organism>
<gene>
    <name evidence="9" type="ORF">NIE36_30450</name>
    <name evidence="8" type="ORF">OSB80_30515</name>
</gene>
<name>A0AAP5BH61_9BURK</name>
<feature type="transmembrane region" description="Helical" evidence="7">
    <location>
        <begin position="77"/>
        <end position="97"/>
    </location>
</feature>